<accession>A0A6A5YSX0</accession>
<evidence type="ECO:0000313" key="2">
    <source>
        <dbReference type="Proteomes" id="UP000799770"/>
    </source>
</evidence>
<protein>
    <submittedName>
        <fullName evidence="1">Uncharacterized protein</fullName>
    </submittedName>
</protein>
<reference evidence="1" key="1">
    <citation type="journal article" date="2020" name="Stud. Mycol.">
        <title>101 Dothideomycetes genomes: a test case for predicting lifestyles and emergence of pathogens.</title>
        <authorList>
            <person name="Haridas S."/>
            <person name="Albert R."/>
            <person name="Binder M."/>
            <person name="Bloem J."/>
            <person name="Labutti K."/>
            <person name="Salamov A."/>
            <person name="Andreopoulos B."/>
            <person name="Baker S."/>
            <person name="Barry K."/>
            <person name="Bills G."/>
            <person name="Bluhm B."/>
            <person name="Cannon C."/>
            <person name="Castanera R."/>
            <person name="Culley D."/>
            <person name="Daum C."/>
            <person name="Ezra D."/>
            <person name="Gonzalez J."/>
            <person name="Henrissat B."/>
            <person name="Kuo A."/>
            <person name="Liang C."/>
            <person name="Lipzen A."/>
            <person name="Lutzoni F."/>
            <person name="Magnuson J."/>
            <person name="Mondo S."/>
            <person name="Nolan M."/>
            <person name="Ohm R."/>
            <person name="Pangilinan J."/>
            <person name="Park H.-J."/>
            <person name="Ramirez L."/>
            <person name="Alfaro M."/>
            <person name="Sun H."/>
            <person name="Tritt A."/>
            <person name="Yoshinaga Y."/>
            <person name="Zwiers L.-H."/>
            <person name="Turgeon B."/>
            <person name="Goodwin S."/>
            <person name="Spatafora J."/>
            <person name="Crous P."/>
            <person name="Grigoriev I."/>
        </authorList>
    </citation>
    <scope>NUCLEOTIDE SEQUENCE</scope>
    <source>
        <strain evidence="1">CBS 627.86</strain>
    </source>
</reference>
<keyword evidence="2" id="KW-1185">Reference proteome</keyword>
<dbReference type="Proteomes" id="UP000799770">
    <property type="component" value="Unassembled WGS sequence"/>
</dbReference>
<proteinExistence type="predicted"/>
<organism evidence="1 2">
    <name type="scientific">Lophiotrema nucula</name>
    <dbReference type="NCBI Taxonomy" id="690887"/>
    <lineage>
        <taxon>Eukaryota</taxon>
        <taxon>Fungi</taxon>
        <taxon>Dikarya</taxon>
        <taxon>Ascomycota</taxon>
        <taxon>Pezizomycotina</taxon>
        <taxon>Dothideomycetes</taxon>
        <taxon>Pleosporomycetidae</taxon>
        <taxon>Pleosporales</taxon>
        <taxon>Lophiotremataceae</taxon>
        <taxon>Lophiotrema</taxon>
    </lineage>
</organism>
<name>A0A6A5YSX0_9PLEO</name>
<gene>
    <name evidence="1" type="ORF">BDV96DRAFT_230396</name>
</gene>
<dbReference type="AlphaFoldDB" id="A0A6A5YSX0"/>
<evidence type="ECO:0000313" key="1">
    <source>
        <dbReference type="EMBL" id="KAF2109577.1"/>
    </source>
</evidence>
<sequence length="174" mass="19069">MGNGLESCSRTLRRCRRWLQPSLTACSPSSQTLSEPVGLSSREFHTTTIRLQLSETLMLPIPTSRQAKCADCSFASMLPSKLLLAGGQARGRRSIHTAWSVIVIPRYSMIPVLPQDQGLVSIQVLAESHIRSLLVWTSTTANARLNPPILLCVRLCFPPKPNANHQHLGVAPPP</sequence>
<dbReference type="EMBL" id="ML977341">
    <property type="protein sequence ID" value="KAF2109577.1"/>
    <property type="molecule type" value="Genomic_DNA"/>
</dbReference>